<name>A0A9D4HYB4_DREPO</name>
<reference evidence="1" key="2">
    <citation type="submission" date="2020-11" db="EMBL/GenBank/DDBJ databases">
        <authorList>
            <person name="McCartney M.A."/>
            <person name="Auch B."/>
            <person name="Kono T."/>
            <person name="Mallez S."/>
            <person name="Becker A."/>
            <person name="Gohl D.M."/>
            <person name="Silverstein K.A.T."/>
            <person name="Koren S."/>
            <person name="Bechman K.B."/>
            <person name="Herman A."/>
            <person name="Abrahante J.E."/>
            <person name="Garbe J."/>
        </authorList>
    </citation>
    <scope>NUCLEOTIDE SEQUENCE</scope>
    <source>
        <strain evidence="1">Duluth1</strain>
        <tissue evidence="1">Whole animal</tissue>
    </source>
</reference>
<keyword evidence="2" id="KW-1185">Reference proteome</keyword>
<proteinExistence type="predicted"/>
<protein>
    <submittedName>
        <fullName evidence="1">Uncharacterized protein</fullName>
    </submittedName>
</protein>
<organism evidence="1 2">
    <name type="scientific">Dreissena polymorpha</name>
    <name type="common">Zebra mussel</name>
    <name type="synonym">Mytilus polymorpha</name>
    <dbReference type="NCBI Taxonomy" id="45954"/>
    <lineage>
        <taxon>Eukaryota</taxon>
        <taxon>Metazoa</taxon>
        <taxon>Spiralia</taxon>
        <taxon>Lophotrochozoa</taxon>
        <taxon>Mollusca</taxon>
        <taxon>Bivalvia</taxon>
        <taxon>Autobranchia</taxon>
        <taxon>Heteroconchia</taxon>
        <taxon>Euheterodonta</taxon>
        <taxon>Imparidentia</taxon>
        <taxon>Neoheterodontei</taxon>
        <taxon>Myida</taxon>
        <taxon>Dreissenoidea</taxon>
        <taxon>Dreissenidae</taxon>
        <taxon>Dreissena</taxon>
    </lineage>
</organism>
<accession>A0A9D4HYB4</accession>
<dbReference type="AlphaFoldDB" id="A0A9D4HYB4"/>
<comment type="caution">
    <text evidence="1">The sequence shown here is derived from an EMBL/GenBank/DDBJ whole genome shotgun (WGS) entry which is preliminary data.</text>
</comment>
<evidence type="ECO:0000313" key="1">
    <source>
        <dbReference type="EMBL" id="KAH3739900.1"/>
    </source>
</evidence>
<reference evidence="1" key="1">
    <citation type="journal article" date="2019" name="bioRxiv">
        <title>The Genome of the Zebra Mussel, Dreissena polymorpha: A Resource for Invasive Species Research.</title>
        <authorList>
            <person name="McCartney M.A."/>
            <person name="Auch B."/>
            <person name="Kono T."/>
            <person name="Mallez S."/>
            <person name="Zhang Y."/>
            <person name="Obille A."/>
            <person name="Becker A."/>
            <person name="Abrahante J.E."/>
            <person name="Garbe J."/>
            <person name="Badalamenti J.P."/>
            <person name="Herman A."/>
            <person name="Mangelson H."/>
            <person name="Liachko I."/>
            <person name="Sullivan S."/>
            <person name="Sone E.D."/>
            <person name="Koren S."/>
            <person name="Silverstein K.A.T."/>
            <person name="Beckman K.B."/>
            <person name="Gohl D.M."/>
        </authorList>
    </citation>
    <scope>NUCLEOTIDE SEQUENCE</scope>
    <source>
        <strain evidence="1">Duluth1</strain>
        <tissue evidence="1">Whole animal</tissue>
    </source>
</reference>
<sequence length="70" mass="7676">MAEGWLSCNPNPERSLSDKLYNGLCGVVHSVSKTDGVKVQFKGFTKVITVQKVTFTGKITIPSLLHPLQM</sequence>
<dbReference type="Proteomes" id="UP000828390">
    <property type="component" value="Unassembled WGS sequence"/>
</dbReference>
<dbReference type="EMBL" id="JAIWYP010000011">
    <property type="protein sequence ID" value="KAH3739900.1"/>
    <property type="molecule type" value="Genomic_DNA"/>
</dbReference>
<gene>
    <name evidence="1" type="ORF">DPMN_046590</name>
</gene>
<evidence type="ECO:0000313" key="2">
    <source>
        <dbReference type="Proteomes" id="UP000828390"/>
    </source>
</evidence>